<feature type="domain" description="LysM" evidence="7">
    <location>
        <begin position="98"/>
        <end position="141"/>
    </location>
</feature>
<feature type="domain" description="LysM" evidence="7">
    <location>
        <begin position="31"/>
        <end position="74"/>
    </location>
</feature>
<dbReference type="SUPFAM" id="SSF54106">
    <property type="entry name" value="LysM domain"/>
    <property type="match status" value="2"/>
</dbReference>
<dbReference type="Gene3D" id="3.10.350.10">
    <property type="entry name" value="LysM domain"/>
    <property type="match status" value="2"/>
</dbReference>
<evidence type="ECO:0000313" key="10">
    <source>
        <dbReference type="Proteomes" id="UP000053326"/>
    </source>
</evidence>
<dbReference type="Pfam" id="PF01476">
    <property type="entry name" value="LysM"/>
    <property type="match status" value="2"/>
</dbReference>
<evidence type="ECO:0000256" key="3">
    <source>
        <dbReference type="ARBA" id="ARBA00022729"/>
    </source>
</evidence>
<dbReference type="InterPro" id="IPR018392">
    <property type="entry name" value="LysM"/>
</dbReference>
<comment type="caution">
    <text evidence="9">The sequence shown here is derived from an EMBL/GenBank/DDBJ whole genome shotgun (WGS) entry which is preliminary data.</text>
</comment>
<dbReference type="Proteomes" id="UP000053326">
    <property type="component" value="Unassembled WGS sequence"/>
</dbReference>
<evidence type="ECO:0000256" key="1">
    <source>
        <dbReference type="ARBA" id="ARBA00007074"/>
    </source>
</evidence>
<evidence type="ECO:0000259" key="8">
    <source>
        <dbReference type="PROSITE" id="PS51935"/>
    </source>
</evidence>
<evidence type="ECO:0000256" key="5">
    <source>
        <dbReference type="ARBA" id="ARBA00022801"/>
    </source>
</evidence>
<dbReference type="PANTHER" id="PTHR47053:SF1">
    <property type="entry name" value="MUREIN DD-ENDOPEPTIDASE MEPH-RELATED"/>
    <property type="match status" value="1"/>
</dbReference>
<dbReference type="AlphaFoldDB" id="A0A117LB96"/>
<keyword evidence="2" id="KW-0645">Protease</keyword>
<evidence type="ECO:0000256" key="2">
    <source>
        <dbReference type="ARBA" id="ARBA00022670"/>
    </source>
</evidence>
<dbReference type="GO" id="GO:0008234">
    <property type="term" value="F:cysteine-type peptidase activity"/>
    <property type="evidence" value="ECO:0007669"/>
    <property type="project" value="UniProtKB-KW"/>
</dbReference>
<name>A0A117LB96_9THEO</name>
<dbReference type="PATRIC" id="fig|85874.4.peg.413"/>
<dbReference type="SMART" id="SM00257">
    <property type="entry name" value="LysM"/>
    <property type="match status" value="2"/>
</dbReference>
<dbReference type="PROSITE" id="PS51782">
    <property type="entry name" value="LYSM"/>
    <property type="match status" value="2"/>
</dbReference>
<gene>
    <name evidence="9" type="ORF">XD66_1031</name>
</gene>
<dbReference type="InterPro" id="IPR038765">
    <property type="entry name" value="Papain-like_cys_pep_sf"/>
</dbReference>
<dbReference type="InterPro" id="IPR000064">
    <property type="entry name" value="NLP_P60_dom"/>
</dbReference>
<dbReference type="InterPro" id="IPR051202">
    <property type="entry name" value="Peptidase_C40"/>
</dbReference>
<accession>A0A117LB96</accession>
<dbReference type="InterPro" id="IPR036779">
    <property type="entry name" value="LysM_dom_sf"/>
</dbReference>
<dbReference type="GO" id="GO:0006508">
    <property type="term" value="P:proteolysis"/>
    <property type="evidence" value="ECO:0007669"/>
    <property type="project" value="UniProtKB-KW"/>
</dbReference>
<evidence type="ECO:0000313" key="9">
    <source>
        <dbReference type="EMBL" id="KUK36265.1"/>
    </source>
</evidence>
<keyword evidence="5" id="KW-0378">Hydrolase</keyword>
<dbReference type="CDD" id="cd00118">
    <property type="entry name" value="LysM"/>
    <property type="match status" value="2"/>
</dbReference>
<dbReference type="EMBL" id="LGFO01000130">
    <property type="protein sequence ID" value="KUK36265.1"/>
    <property type="molecule type" value="Genomic_DNA"/>
</dbReference>
<sequence length="278" mass="29476">MLRFKNVKFLILGTVIVGFGVLSSPGPSHAQSYTVKKGDTLWGIACSFQTTVSAIKELNNLTGDLIHPGKVLQIPAVSGQTQAGNNNAAAAGASNHVDKYTVQQGDCLWLIAQKYGVQVAALKEANNLQSNLIYPGQVLIVPATRSGGGTDSVVSPARGAASSVVDTARRFIGVPYVYGGSSPVKGFDCSGFVQYIFSLHGVKLPRTADAQARSGKRIETPAPGDLVCFSENKGYVSHVGIYIGNNSFIHANRGQGVTITSLSDNWYRTRYAGARRVL</sequence>
<evidence type="ECO:0000256" key="6">
    <source>
        <dbReference type="ARBA" id="ARBA00022807"/>
    </source>
</evidence>
<keyword evidence="6" id="KW-0788">Thiol protease</keyword>
<dbReference type="SUPFAM" id="SSF54001">
    <property type="entry name" value="Cysteine proteinases"/>
    <property type="match status" value="1"/>
</dbReference>
<feature type="domain" description="NlpC/P60" evidence="8">
    <location>
        <begin position="158"/>
        <end position="278"/>
    </location>
</feature>
<evidence type="ECO:0000256" key="4">
    <source>
        <dbReference type="ARBA" id="ARBA00022737"/>
    </source>
</evidence>
<dbReference type="OMA" id="HRVKKHE"/>
<dbReference type="Gene3D" id="3.90.1720.10">
    <property type="entry name" value="endopeptidase domain like (from Nostoc punctiforme)"/>
    <property type="match status" value="1"/>
</dbReference>
<proteinExistence type="inferred from homology"/>
<keyword evidence="4" id="KW-0677">Repeat</keyword>
<dbReference type="PROSITE" id="PS51935">
    <property type="entry name" value="NLPC_P60"/>
    <property type="match status" value="1"/>
</dbReference>
<dbReference type="Pfam" id="PF00877">
    <property type="entry name" value="NLPC_P60"/>
    <property type="match status" value="1"/>
</dbReference>
<keyword evidence="3" id="KW-0732">Signal</keyword>
<protein>
    <submittedName>
        <fullName evidence="9">Endopeptidase LytF</fullName>
    </submittedName>
</protein>
<organism evidence="9 10">
    <name type="scientific">Thermacetogenium phaeum</name>
    <dbReference type="NCBI Taxonomy" id="85874"/>
    <lineage>
        <taxon>Bacteria</taxon>
        <taxon>Bacillati</taxon>
        <taxon>Bacillota</taxon>
        <taxon>Clostridia</taxon>
        <taxon>Thermoanaerobacterales</taxon>
        <taxon>Thermoanaerobacteraceae</taxon>
        <taxon>Thermacetogenium</taxon>
    </lineage>
</organism>
<reference evidence="10" key="1">
    <citation type="journal article" date="2015" name="MBio">
        <title>Genome-Resolved Metagenomic Analysis Reveals Roles for Candidate Phyla and Other Microbial Community Members in Biogeochemical Transformations in Oil Reservoirs.</title>
        <authorList>
            <person name="Hu P."/>
            <person name="Tom L."/>
            <person name="Singh A."/>
            <person name="Thomas B.C."/>
            <person name="Baker B.J."/>
            <person name="Piceno Y.M."/>
            <person name="Andersen G.L."/>
            <person name="Banfield J.F."/>
        </authorList>
    </citation>
    <scope>NUCLEOTIDE SEQUENCE [LARGE SCALE GENOMIC DNA]</scope>
</reference>
<evidence type="ECO:0000259" key="7">
    <source>
        <dbReference type="PROSITE" id="PS51782"/>
    </source>
</evidence>
<dbReference type="PANTHER" id="PTHR47053">
    <property type="entry name" value="MUREIN DD-ENDOPEPTIDASE MEPH-RELATED"/>
    <property type="match status" value="1"/>
</dbReference>
<comment type="similarity">
    <text evidence="1">Belongs to the peptidase C40 family.</text>
</comment>